<dbReference type="AlphaFoldDB" id="A0A7J6RTM7"/>
<reference evidence="2 3" key="1">
    <citation type="submission" date="2020-04" db="EMBL/GenBank/DDBJ databases">
        <title>Perkinsus olseni comparative genomics.</title>
        <authorList>
            <person name="Bogema D.R."/>
        </authorList>
    </citation>
    <scope>NUCLEOTIDE SEQUENCE [LARGE SCALE GENOMIC DNA]</scope>
    <source>
        <strain evidence="2 3">ATCC PRA-207</strain>
    </source>
</reference>
<evidence type="ECO:0000313" key="3">
    <source>
        <dbReference type="Proteomes" id="UP000553632"/>
    </source>
</evidence>
<feature type="non-terminal residue" evidence="2">
    <location>
        <position position="1"/>
    </location>
</feature>
<feature type="region of interest" description="Disordered" evidence="1">
    <location>
        <begin position="52"/>
        <end position="86"/>
    </location>
</feature>
<evidence type="ECO:0000256" key="1">
    <source>
        <dbReference type="SAM" id="MobiDB-lite"/>
    </source>
</evidence>
<organism evidence="2 3">
    <name type="scientific">Perkinsus olseni</name>
    <name type="common">Perkinsus atlanticus</name>
    <dbReference type="NCBI Taxonomy" id="32597"/>
    <lineage>
        <taxon>Eukaryota</taxon>
        <taxon>Sar</taxon>
        <taxon>Alveolata</taxon>
        <taxon>Perkinsozoa</taxon>
        <taxon>Perkinsea</taxon>
        <taxon>Perkinsida</taxon>
        <taxon>Perkinsidae</taxon>
        <taxon>Perkinsus</taxon>
    </lineage>
</organism>
<feature type="compositionally biased region" description="Polar residues" evidence="1">
    <location>
        <begin position="52"/>
        <end position="70"/>
    </location>
</feature>
<sequence length="124" mass="12753">RVVITGHAEADSLMPAYGGPPLPLEASNCGMDATLDKTLLLVKAKADYPLVSPTTGAQAPSVVPSSDSQYSGPTGPSAPSSAHSQTARLVLDSLTSTKSLADVARALKIPQGRHHCCCCCCFLT</sequence>
<dbReference type="EMBL" id="JABANO010023305">
    <property type="protein sequence ID" value="KAF4723751.1"/>
    <property type="molecule type" value="Genomic_DNA"/>
</dbReference>
<accession>A0A7J6RTM7</accession>
<gene>
    <name evidence="2" type="ORF">FOZ63_018306</name>
</gene>
<evidence type="ECO:0000313" key="2">
    <source>
        <dbReference type="EMBL" id="KAF4723751.1"/>
    </source>
</evidence>
<protein>
    <submittedName>
        <fullName evidence="2">Uncharacterized protein</fullName>
    </submittedName>
</protein>
<keyword evidence="3" id="KW-1185">Reference proteome</keyword>
<dbReference type="Proteomes" id="UP000553632">
    <property type="component" value="Unassembled WGS sequence"/>
</dbReference>
<name>A0A7J6RTM7_PEROL</name>
<proteinExistence type="predicted"/>
<comment type="caution">
    <text evidence="2">The sequence shown here is derived from an EMBL/GenBank/DDBJ whole genome shotgun (WGS) entry which is preliminary data.</text>
</comment>
<feature type="non-terminal residue" evidence="2">
    <location>
        <position position="124"/>
    </location>
</feature>
<feature type="compositionally biased region" description="Low complexity" evidence="1">
    <location>
        <begin position="71"/>
        <end position="84"/>
    </location>
</feature>